<protein>
    <submittedName>
        <fullName evidence="1">Uncharacterized protein</fullName>
    </submittedName>
</protein>
<reference evidence="1" key="1">
    <citation type="journal article" date="2020" name="Stud. Mycol.">
        <title>101 Dothideomycetes genomes: a test case for predicting lifestyles and emergence of pathogens.</title>
        <authorList>
            <person name="Haridas S."/>
            <person name="Albert R."/>
            <person name="Binder M."/>
            <person name="Bloem J."/>
            <person name="Labutti K."/>
            <person name="Salamov A."/>
            <person name="Andreopoulos B."/>
            <person name="Baker S."/>
            <person name="Barry K."/>
            <person name="Bills G."/>
            <person name="Bluhm B."/>
            <person name="Cannon C."/>
            <person name="Castanera R."/>
            <person name="Culley D."/>
            <person name="Daum C."/>
            <person name="Ezra D."/>
            <person name="Gonzalez J."/>
            <person name="Henrissat B."/>
            <person name="Kuo A."/>
            <person name="Liang C."/>
            <person name="Lipzen A."/>
            <person name="Lutzoni F."/>
            <person name="Magnuson J."/>
            <person name="Mondo S."/>
            <person name="Nolan M."/>
            <person name="Ohm R."/>
            <person name="Pangilinan J."/>
            <person name="Park H.-J."/>
            <person name="Ramirez L."/>
            <person name="Alfaro M."/>
            <person name="Sun H."/>
            <person name="Tritt A."/>
            <person name="Yoshinaga Y."/>
            <person name="Zwiers L.-H."/>
            <person name="Turgeon B."/>
            <person name="Goodwin S."/>
            <person name="Spatafora J."/>
            <person name="Crous P."/>
            <person name="Grigoriev I."/>
        </authorList>
    </citation>
    <scope>NUCLEOTIDE SEQUENCE</scope>
    <source>
        <strain evidence="1">CBS 109.77</strain>
    </source>
</reference>
<dbReference type="OrthoDB" id="4231052at2759"/>
<name>A0A6A6XAC1_9PLEO</name>
<keyword evidence="2" id="KW-1185">Reference proteome</keyword>
<evidence type="ECO:0000313" key="1">
    <source>
        <dbReference type="EMBL" id="KAF2793379.1"/>
    </source>
</evidence>
<proteinExistence type="predicted"/>
<dbReference type="Proteomes" id="UP000799757">
    <property type="component" value="Unassembled WGS sequence"/>
</dbReference>
<evidence type="ECO:0000313" key="2">
    <source>
        <dbReference type="Proteomes" id="UP000799757"/>
    </source>
</evidence>
<organism evidence="1 2">
    <name type="scientific">Melanomma pulvis-pyrius CBS 109.77</name>
    <dbReference type="NCBI Taxonomy" id="1314802"/>
    <lineage>
        <taxon>Eukaryota</taxon>
        <taxon>Fungi</taxon>
        <taxon>Dikarya</taxon>
        <taxon>Ascomycota</taxon>
        <taxon>Pezizomycotina</taxon>
        <taxon>Dothideomycetes</taxon>
        <taxon>Pleosporomycetidae</taxon>
        <taxon>Pleosporales</taxon>
        <taxon>Melanommataceae</taxon>
        <taxon>Melanomma</taxon>
    </lineage>
</organism>
<gene>
    <name evidence="1" type="ORF">K505DRAFT_244528</name>
</gene>
<dbReference type="AlphaFoldDB" id="A0A6A6XAC1"/>
<sequence length="84" mass="9142">MAQITPAQMGTDVFNHLVNSPSNPNNCACGRYMYYSSVCNHAYQVVVHKCGNTTAVSGVASFCKTPAPRHIIWATQVNVPCQHC</sequence>
<dbReference type="EMBL" id="MU001930">
    <property type="protein sequence ID" value="KAF2793379.1"/>
    <property type="molecule type" value="Genomic_DNA"/>
</dbReference>
<accession>A0A6A6XAC1</accession>